<evidence type="ECO:0000313" key="1">
    <source>
        <dbReference type="EMBL" id="KAK0649086.1"/>
    </source>
</evidence>
<organism evidence="1 2">
    <name type="scientific">Cercophora newfieldiana</name>
    <dbReference type="NCBI Taxonomy" id="92897"/>
    <lineage>
        <taxon>Eukaryota</taxon>
        <taxon>Fungi</taxon>
        <taxon>Dikarya</taxon>
        <taxon>Ascomycota</taxon>
        <taxon>Pezizomycotina</taxon>
        <taxon>Sordariomycetes</taxon>
        <taxon>Sordariomycetidae</taxon>
        <taxon>Sordariales</taxon>
        <taxon>Lasiosphaeriaceae</taxon>
        <taxon>Cercophora</taxon>
    </lineage>
</organism>
<dbReference type="EMBL" id="JAULSV010000003">
    <property type="protein sequence ID" value="KAK0649086.1"/>
    <property type="molecule type" value="Genomic_DNA"/>
</dbReference>
<dbReference type="Proteomes" id="UP001174936">
    <property type="component" value="Unassembled WGS sequence"/>
</dbReference>
<evidence type="ECO:0000313" key="2">
    <source>
        <dbReference type="Proteomes" id="UP001174936"/>
    </source>
</evidence>
<reference evidence="1" key="1">
    <citation type="submission" date="2023-06" db="EMBL/GenBank/DDBJ databases">
        <title>Genome-scale phylogeny and comparative genomics of the fungal order Sordariales.</title>
        <authorList>
            <consortium name="Lawrence Berkeley National Laboratory"/>
            <person name="Hensen N."/>
            <person name="Bonometti L."/>
            <person name="Westerberg I."/>
            <person name="Brannstrom I.O."/>
            <person name="Guillou S."/>
            <person name="Cros-Aarteil S."/>
            <person name="Calhoun S."/>
            <person name="Haridas S."/>
            <person name="Kuo A."/>
            <person name="Mondo S."/>
            <person name="Pangilinan J."/>
            <person name="Riley R."/>
            <person name="Labutti K."/>
            <person name="Andreopoulos B."/>
            <person name="Lipzen A."/>
            <person name="Chen C."/>
            <person name="Yanf M."/>
            <person name="Daum C."/>
            <person name="Ng V."/>
            <person name="Clum A."/>
            <person name="Steindorff A."/>
            <person name="Ohm R."/>
            <person name="Martin F."/>
            <person name="Silar P."/>
            <person name="Natvig D."/>
            <person name="Lalanne C."/>
            <person name="Gautier V."/>
            <person name="Ament-Velasquez S.L."/>
            <person name="Kruys A."/>
            <person name="Hutchinson M.I."/>
            <person name="Powell A.J."/>
            <person name="Barry K."/>
            <person name="Miller A.N."/>
            <person name="Grigoriev I.V."/>
            <person name="Debuchy R."/>
            <person name="Gladieux P."/>
            <person name="Thoren M.H."/>
            <person name="Johannesson H."/>
        </authorList>
    </citation>
    <scope>NUCLEOTIDE SEQUENCE</scope>
    <source>
        <strain evidence="1">SMH2532-1</strain>
    </source>
</reference>
<dbReference type="AlphaFoldDB" id="A0AA40CRV1"/>
<keyword evidence="2" id="KW-1185">Reference proteome</keyword>
<accession>A0AA40CRV1</accession>
<gene>
    <name evidence="1" type="ORF">B0T16DRAFT_389216</name>
</gene>
<sequence length="244" mass="27030">MAGSRASSRILALHAGTAILWVLLLVFCRRNLFDVPSSYFFNPRSGPGLRVSDARKAEINRHLEEISFPDEHSDGEGKEIQRFGPRRWPKRLCLGIVSDPKKANHDEISLARTLASLKRELTSNDRESMHVAILLATKSPTDHFAFGTTWLPKLVDEILVYGEVNQENTTIPGIPGRQKYNQVDPGMAHGVPAWGAPSISNARLEQLVILDMCYRTQASVGLLATFSRYWQVSGFLDGAFIGGG</sequence>
<protein>
    <submittedName>
        <fullName evidence="1">Uncharacterized protein</fullName>
    </submittedName>
</protein>
<proteinExistence type="predicted"/>
<name>A0AA40CRV1_9PEZI</name>
<comment type="caution">
    <text evidence="1">The sequence shown here is derived from an EMBL/GenBank/DDBJ whole genome shotgun (WGS) entry which is preliminary data.</text>
</comment>